<feature type="domain" description="N-acetyltransferase" evidence="1">
    <location>
        <begin position="11"/>
        <end position="171"/>
    </location>
</feature>
<accession>A0A8J2YPN2</accession>
<dbReference type="EMBL" id="BMJQ01000001">
    <property type="protein sequence ID" value="GGF00584.1"/>
    <property type="molecule type" value="Genomic_DNA"/>
</dbReference>
<dbReference type="PANTHER" id="PTHR43792">
    <property type="entry name" value="GNAT FAMILY, PUTATIVE (AFU_ORTHOLOGUE AFUA_3G00765)-RELATED-RELATED"/>
    <property type="match status" value="1"/>
</dbReference>
<keyword evidence="3" id="KW-1185">Reference proteome</keyword>
<proteinExistence type="predicted"/>
<gene>
    <name evidence="2" type="ORF">GCM10011611_02730</name>
</gene>
<reference evidence="2" key="1">
    <citation type="journal article" date="2014" name="Int. J. Syst. Evol. Microbiol.">
        <title>Complete genome sequence of Corynebacterium casei LMG S-19264T (=DSM 44701T), isolated from a smear-ripened cheese.</title>
        <authorList>
            <consortium name="US DOE Joint Genome Institute (JGI-PGF)"/>
            <person name="Walter F."/>
            <person name="Albersmeier A."/>
            <person name="Kalinowski J."/>
            <person name="Ruckert C."/>
        </authorList>
    </citation>
    <scope>NUCLEOTIDE SEQUENCE</scope>
    <source>
        <strain evidence="2">CGMCC 1.15725</strain>
    </source>
</reference>
<name>A0A8J2YPN2_9PROT</name>
<dbReference type="InterPro" id="IPR016181">
    <property type="entry name" value="Acyl_CoA_acyltransferase"/>
</dbReference>
<dbReference type="PROSITE" id="PS51186">
    <property type="entry name" value="GNAT"/>
    <property type="match status" value="1"/>
</dbReference>
<comment type="caution">
    <text evidence="2">The sequence shown here is derived from an EMBL/GenBank/DDBJ whole genome shotgun (WGS) entry which is preliminary data.</text>
</comment>
<evidence type="ECO:0000259" key="1">
    <source>
        <dbReference type="PROSITE" id="PS51186"/>
    </source>
</evidence>
<dbReference type="GO" id="GO:0016747">
    <property type="term" value="F:acyltransferase activity, transferring groups other than amino-acyl groups"/>
    <property type="evidence" value="ECO:0007669"/>
    <property type="project" value="InterPro"/>
</dbReference>
<dbReference type="PANTHER" id="PTHR43792:SF1">
    <property type="entry name" value="N-ACETYLTRANSFERASE DOMAIN-CONTAINING PROTEIN"/>
    <property type="match status" value="1"/>
</dbReference>
<sequence>MTEIILETARLRLVPYRMDHLDGLHAMSSDPRVVRYLGGVTKTLEETVAAIECQMGRWEAHGFGWWTFFRISTGEIIGAGCIQYLAGIVGSPLEIGWRLRPDHWGQGFATEAARTMAAFAFDQLKAPELLAVAHPENIASRRVMERLGMRYRGIERWYETDAATYEIGAAEWRERQAANEG</sequence>
<reference evidence="2" key="2">
    <citation type="submission" date="2020-09" db="EMBL/GenBank/DDBJ databases">
        <authorList>
            <person name="Sun Q."/>
            <person name="Zhou Y."/>
        </authorList>
    </citation>
    <scope>NUCLEOTIDE SEQUENCE</scope>
    <source>
        <strain evidence="2">CGMCC 1.15725</strain>
    </source>
</reference>
<dbReference type="AlphaFoldDB" id="A0A8J2YPN2"/>
<dbReference type="Gene3D" id="3.40.630.30">
    <property type="match status" value="1"/>
</dbReference>
<evidence type="ECO:0000313" key="2">
    <source>
        <dbReference type="EMBL" id="GGF00584.1"/>
    </source>
</evidence>
<dbReference type="Proteomes" id="UP000646365">
    <property type="component" value="Unassembled WGS sequence"/>
</dbReference>
<dbReference type="RefSeq" id="WP_189041651.1">
    <property type="nucleotide sequence ID" value="NZ_BMJQ01000001.1"/>
</dbReference>
<dbReference type="Pfam" id="PF13302">
    <property type="entry name" value="Acetyltransf_3"/>
    <property type="match status" value="1"/>
</dbReference>
<dbReference type="SUPFAM" id="SSF55729">
    <property type="entry name" value="Acyl-CoA N-acyltransferases (Nat)"/>
    <property type="match status" value="1"/>
</dbReference>
<organism evidence="2 3">
    <name type="scientific">Aliidongia dinghuensis</name>
    <dbReference type="NCBI Taxonomy" id="1867774"/>
    <lineage>
        <taxon>Bacteria</taxon>
        <taxon>Pseudomonadati</taxon>
        <taxon>Pseudomonadota</taxon>
        <taxon>Alphaproteobacteria</taxon>
        <taxon>Rhodospirillales</taxon>
        <taxon>Dongiaceae</taxon>
        <taxon>Aliidongia</taxon>
    </lineage>
</organism>
<dbReference type="InterPro" id="IPR000182">
    <property type="entry name" value="GNAT_dom"/>
</dbReference>
<dbReference type="InterPro" id="IPR051531">
    <property type="entry name" value="N-acetyltransferase"/>
</dbReference>
<protein>
    <submittedName>
        <fullName evidence="2">N-acetyltransferase</fullName>
    </submittedName>
</protein>
<evidence type="ECO:0000313" key="3">
    <source>
        <dbReference type="Proteomes" id="UP000646365"/>
    </source>
</evidence>